<feature type="compositionally biased region" description="Basic and acidic residues" evidence="3">
    <location>
        <begin position="200"/>
        <end position="214"/>
    </location>
</feature>
<dbReference type="GO" id="GO:0030688">
    <property type="term" value="C:preribosome, small subunit precursor"/>
    <property type="evidence" value="ECO:0007669"/>
    <property type="project" value="TreeGrafter"/>
</dbReference>
<dbReference type="GO" id="GO:0000472">
    <property type="term" value="P:endonucleolytic cleavage to generate mature 5'-end of SSU-rRNA from (SSU-rRNA, 5.8S rRNA, LSU-rRNA)"/>
    <property type="evidence" value="ECO:0007669"/>
    <property type="project" value="TreeGrafter"/>
</dbReference>
<dbReference type="InterPro" id="IPR040000">
    <property type="entry name" value="NOP9"/>
</dbReference>
<evidence type="ECO:0000313" key="5">
    <source>
        <dbReference type="Proteomes" id="UP001163046"/>
    </source>
</evidence>
<dbReference type="SUPFAM" id="SSF48371">
    <property type="entry name" value="ARM repeat"/>
    <property type="match status" value="1"/>
</dbReference>
<dbReference type="PANTHER" id="PTHR13102:SF0">
    <property type="entry name" value="NUCLEOLAR PROTEIN 9"/>
    <property type="match status" value="1"/>
</dbReference>
<organism evidence="4 5">
    <name type="scientific">Desmophyllum pertusum</name>
    <dbReference type="NCBI Taxonomy" id="174260"/>
    <lineage>
        <taxon>Eukaryota</taxon>
        <taxon>Metazoa</taxon>
        <taxon>Cnidaria</taxon>
        <taxon>Anthozoa</taxon>
        <taxon>Hexacorallia</taxon>
        <taxon>Scleractinia</taxon>
        <taxon>Caryophylliina</taxon>
        <taxon>Caryophylliidae</taxon>
        <taxon>Desmophyllum</taxon>
    </lineage>
</organism>
<dbReference type="PROSITE" id="PS50302">
    <property type="entry name" value="PUM"/>
    <property type="match status" value="1"/>
</dbReference>
<dbReference type="GO" id="GO:0005730">
    <property type="term" value="C:nucleolus"/>
    <property type="evidence" value="ECO:0007669"/>
    <property type="project" value="TreeGrafter"/>
</dbReference>
<dbReference type="GO" id="GO:0030686">
    <property type="term" value="C:90S preribosome"/>
    <property type="evidence" value="ECO:0007669"/>
    <property type="project" value="TreeGrafter"/>
</dbReference>
<proteinExistence type="predicted"/>
<feature type="region of interest" description="Disordered" evidence="3">
    <location>
        <begin position="195"/>
        <end position="214"/>
    </location>
</feature>
<keyword evidence="5" id="KW-1185">Reference proteome</keyword>
<dbReference type="InterPro" id="IPR011989">
    <property type="entry name" value="ARM-like"/>
</dbReference>
<evidence type="ECO:0000313" key="4">
    <source>
        <dbReference type="EMBL" id="KAJ7384957.1"/>
    </source>
</evidence>
<dbReference type="GO" id="GO:0000447">
    <property type="term" value="P:endonucleolytic cleavage in ITS1 to separate SSU-rRNA from 5.8S rRNA and LSU-rRNA from tricistronic rRNA transcript (SSU-rRNA, 5.8S rRNA, LSU-rRNA)"/>
    <property type="evidence" value="ECO:0007669"/>
    <property type="project" value="TreeGrafter"/>
</dbReference>
<feature type="repeat" description="Pumilio" evidence="2">
    <location>
        <begin position="19"/>
        <end position="60"/>
    </location>
</feature>
<dbReference type="AlphaFoldDB" id="A0A9X0D2M7"/>
<dbReference type="GO" id="GO:0000480">
    <property type="term" value="P:endonucleolytic cleavage in 5'-ETS of tricistronic rRNA transcript (SSU-rRNA, 5.8S rRNA, LSU-rRNA)"/>
    <property type="evidence" value="ECO:0007669"/>
    <property type="project" value="TreeGrafter"/>
</dbReference>
<dbReference type="SMART" id="SM00025">
    <property type="entry name" value="Pumilio"/>
    <property type="match status" value="3"/>
</dbReference>
<dbReference type="GO" id="GO:0000056">
    <property type="term" value="P:ribosomal small subunit export from nucleus"/>
    <property type="evidence" value="ECO:0007669"/>
    <property type="project" value="TreeGrafter"/>
</dbReference>
<reference evidence="4" key="1">
    <citation type="submission" date="2023-01" db="EMBL/GenBank/DDBJ databases">
        <title>Genome assembly of the deep-sea coral Lophelia pertusa.</title>
        <authorList>
            <person name="Herrera S."/>
            <person name="Cordes E."/>
        </authorList>
    </citation>
    <scope>NUCLEOTIDE SEQUENCE</scope>
    <source>
        <strain evidence="4">USNM1676648</strain>
        <tissue evidence="4">Polyp</tissue>
    </source>
</reference>
<dbReference type="Proteomes" id="UP001163046">
    <property type="component" value="Unassembled WGS sequence"/>
</dbReference>
<dbReference type="PANTHER" id="PTHR13102">
    <property type="entry name" value="NUCLEOLAR PROTEIN 9"/>
    <property type="match status" value="1"/>
</dbReference>
<evidence type="ECO:0000256" key="3">
    <source>
        <dbReference type="SAM" id="MobiDB-lite"/>
    </source>
</evidence>
<protein>
    <submittedName>
        <fullName evidence="4">Nucleolar protein 9</fullName>
    </submittedName>
</protein>
<evidence type="ECO:0000256" key="2">
    <source>
        <dbReference type="PROSITE-ProRule" id="PRU00317"/>
    </source>
</evidence>
<comment type="caution">
    <text evidence="4">The sequence shown here is derived from an EMBL/GenBank/DDBJ whole genome shotgun (WGS) entry which is preliminary data.</text>
</comment>
<dbReference type="InterPro" id="IPR001313">
    <property type="entry name" value="Pumilio_RNA-bd_rpt"/>
</dbReference>
<accession>A0A9X0D2M7</accession>
<evidence type="ECO:0000256" key="1">
    <source>
        <dbReference type="ARBA" id="ARBA00022737"/>
    </source>
</evidence>
<dbReference type="Pfam" id="PF22493">
    <property type="entry name" value="PUF_NOP9"/>
    <property type="match status" value="2"/>
</dbReference>
<sequence length="233" mass="26388">MEKLIVYFSHAQIRQIMQNIEDHFCKIAMDKFGSHVLQTLVCVIPKAIRSERKNLSELVNHTYGSHVVRSSFEVLGGVKVADNVVRSRASWQSRERSNQSEDKKQFIKLSQVGNAFGTNAIKPMETVAVPESFPAVLKQLTKVIIKMELQKLALHPVSNPVLQTLLLVLHKKDQSLCMKLCKAVMSQIDMFNSKKGRIKGPRESKEGDDDQATKEKKAVTEFLFFFPMRSAVT</sequence>
<dbReference type="EMBL" id="MU825883">
    <property type="protein sequence ID" value="KAJ7384957.1"/>
    <property type="molecule type" value="Genomic_DNA"/>
</dbReference>
<gene>
    <name evidence="4" type="primary">NOP9_1</name>
    <name evidence="4" type="ORF">OS493_018645</name>
</gene>
<dbReference type="Gene3D" id="1.25.10.10">
    <property type="entry name" value="Leucine-rich Repeat Variant"/>
    <property type="match status" value="1"/>
</dbReference>
<dbReference type="GO" id="GO:0003723">
    <property type="term" value="F:RNA binding"/>
    <property type="evidence" value="ECO:0007669"/>
    <property type="project" value="InterPro"/>
</dbReference>
<dbReference type="OrthoDB" id="6021544at2759"/>
<name>A0A9X0D2M7_9CNID</name>
<keyword evidence="1" id="KW-0677">Repeat</keyword>
<dbReference type="InterPro" id="IPR016024">
    <property type="entry name" value="ARM-type_fold"/>
</dbReference>